<feature type="domain" description="C2H2-type" evidence="2">
    <location>
        <begin position="13"/>
        <end position="41"/>
    </location>
</feature>
<reference evidence="3" key="1">
    <citation type="journal article" date="2023" name="IScience">
        <title>Live-bearing cockroach genome reveals convergent evolutionary mechanisms linked to viviparity in insects and beyond.</title>
        <authorList>
            <person name="Fouks B."/>
            <person name="Harrison M.C."/>
            <person name="Mikhailova A.A."/>
            <person name="Marchal E."/>
            <person name="English S."/>
            <person name="Carruthers M."/>
            <person name="Jennings E.C."/>
            <person name="Chiamaka E.L."/>
            <person name="Frigard R.A."/>
            <person name="Pippel M."/>
            <person name="Attardo G.M."/>
            <person name="Benoit J.B."/>
            <person name="Bornberg-Bauer E."/>
            <person name="Tobe S.S."/>
        </authorList>
    </citation>
    <scope>NUCLEOTIDE SEQUENCE</scope>
    <source>
        <strain evidence="3">Stay&amp;Tobe</strain>
    </source>
</reference>
<gene>
    <name evidence="3" type="ORF">L9F63_025355</name>
</gene>
<evidence type="ECO:0000259" key="2">
    <source>
        <dbReference type="PROSITE" id="PS50157"/>
    </source>
</evidence>
<dbReference type="GO" id="GO:0008270">
    <property type="term" value="F:zinc ion binding"/>
    <property type="evidence" value="ECO:0007669"/>
    <property type="project" value="UniProtKB-KW"/>
</dbReference>
<name>A0AAD8E4X5_DIPPU</name>
<dbReference type="AlphaFoldDB" id="A0AAD8E4X5"/>
<organism evidence="3 4">
    <name type="scientific">Diploptera punctata</name>
    <name type="common">Pacific beetle cockroach</name>
    <dbReference type="NCBI Taxonomy" id="6984"/>
    <lineage>
        <taxon>Eukaryota</taxon>
        <taxon>Metazoa</taxon>
        <taxon>Ecdysozoa</taxon>
        <taxon>Arthropoda</taxon>
        <taxon>Hexapoda</taxon>
        <taxon>Insecta</taxon>
        <taxon>Pterygota</taxon>
        <taxon>Neoptera</taxon>
        <taxon>Polyneoptera</taxon>
        <taxon>Dictyoptera</taxon>
        <taxon>Blattodea</taxon>
        <taxon>Blaberoidea</taxon>
        <taxon>Blaberidae</taxon>
        <taxon>Diplopterinae</taxon>
        <taxon>Diploptera</taxon>
    </lineage>
</organism>
<proteinExistence type="predicted"/>
<keyword evidence="1" id="KW-0479">Metal-binding</keyword>
<keyword evidence="1" id="KW-0862">Zinc</keyword>
<dbReference type="InterPro" id="IPR036236">
    <property type="entry name" value="Znf_C2H2_sf"/>
</dbReference>
<feature type="non-terminal residue" evidence="3">
    <location>
        <position position="1"/>
    </location>
</feature>
<feature type="non-terminal residue" evidence="3">
    <location>
        <position position="53"/>
    </location>
</feature>
<dbReference type="SUPFAM" id="SSF57667">
    <property type="entry name" value="beta-beta-alpha zinc fingers"/>
    <property type="match status" value="1"/>
</dbReference>
<accession>A0AAD8E4X5</accession>
<evidence type="ECO:0000256" key="1">
    <source>
        <dbReference type="PROSITE-ProRule" id="PRU00042"/>
    </source>
</evidence>
<dbReference type="Proteomes" id="UP001233999">
    <property type="component" value="Unassembled WGS sequence"/>
</dbReference>
<reference evidence="3" key="2">
    <citation type="submission" date="2023-05" db="EMBL/GenBank/DDBJ databases">
        <authorList>
            <person name="Fouks B."/>
        </authorList>
    </citation>
    <scope>NUCLEOTIDE SEQUENCE</scope>
    <source>
        <strain evidence="3">Stay&amp;Tobe</strain>
        <tissue evidence="3">Testes</tissue>
    </source>
</reference>
<evidence type="ECO:0000313" key="3">
    <source>
        <dbReference type="EMBL" id="KAJ9576747.1"/>
    </source>
</evidence>
<evidence type="ECO:0000313" key="4">
    <source>
        <dbReference type="Proteomes" id="UP001233999"/>
    </source>
</evidence>
<keyword evidence="1" id="KW-0863">Zinc-finger</keyword>
<dbReference type="Gene3D" id="3.30.160.60">
    <property type="entry name" value="Classic Zinc Finger"/>
    <property type="match status" value="1"/>
</dbReference>
<protein>
    <recommendedName>
        <fullName evidence="2">C2H2-type domain-containing protein</fullName>
    </recommendedName>
</protein>
<dbReference type="PROSITE" id="PS50157">
    <property type="entry name" value="ZINC_FINGER_C2H2_2"/>
    <property type="match status" value="1"/>
</dbReference>
<dbReference type="InterPro" id="IPR013087">
    <property type="entry name" value="Znf_C2H2_type"/>
</dbReference>
<comment type="caution">
    <text evidence="3">The sequence shown here is derived from an EMBL/GenBank/DDBJ whole genome shotgun (WGS) entry which is preliminary data.</text>
</comment>
<dbReference type="EMBL" id="JASPKZ010009431">
    <property type="protein sequence ID" value="KAJ9576747.1"/>
    <property type="molecule type" value="Genomic_DNA"/>
</dbReference>
<keyword evidence="4" id="KW-1185">Reference proteome</keyword>
<sequence>CNKSFFQHNEKHFKCSVFCNKSFSQKTSLNNYLLVHSNEKHFKCSVCNKSFFR</sequence>